<protein>
    <submittedName>
        <fullName evidence="1">Uncharacterized protein</fullName>
    </submittedName>
</protein>
<evidence type="ECO:0000313" key="1">
    <source>
        <dbReference type="EMBL" id="KAJ3052143.1"/>
    </source>
</evidence>
<organism evidence="1 2">
    <name type="scientific">Rhizophlyctis rosea</name>
    <dbReference type="NCBI Taxonomy" id="64517"/>
    <lineage>
        <taxon>Eukaryota</taxon>
        <taxon>Fungi</taxon>
        <taxon>Fungi incertae sedis</taxon>
        <taxon>Chytridiomycota</taxon>
        <taxon>Chytridiomycota incertae sedis</taxon>
        <taxon>Chytridiomycetes</taxon>
        <taxon>Rhizophlyctidales</taxon>
        <taxon>Rhizophlyctidaceae</taxon>
        <taxon>Rhizophlyctis</taxon>
    </lineage>
</organism>
<accession>A0AAD5SE90</accession>
<gene>
    <name evidence="1" type="ORF">HK097_006840</name>
</gene>
<keyword evidence="2" id="KW-1185">Reference proteome</keyword>
<name>A0AAD5SE90_9FUNG</name>
<evidence type="ECO:0000313" key="2">
    <source>
        <dbReference type="Proteomes" id="UP001212841"/>
    </source>
</evidence>
<dbReference type="EMBL" id="JADGJD010000322">
    <property type="protein sequence ID" value="KAJ3052143.1"/>
    <property type="molecule type" value="Genomic_DNA"/>
</dbReference>
<dbReference type="Proteomes" id="UP001212841">
    <property type="component" value="Unassembled WGS sequence"/>
</dbReference>
<reference evidence="1" key="1">
    <citation type="submission" date="2020-05" db="EMBL/GenBank/DDBJ databases">
        <title>Phylogenomic resolution of chytrid fungi.</title>
        <authorList>
            <person name="Stajich J.E."/>
            <person name="Amses K."/>
            <person name="Simmons R."/>
            <person name="Seto K."/>
            <person name="Myers J."/>
            <person name="Bonds A."/>
            <person name="Quandt C.A."/>
            <person name="Barry K."/>
            <person name="Liu P."/>
            <person name="Grigoriev I."/>
            <person name="Longcore J.E."/>
            <person name="James T.Y."/>
        </authorList>
    </citation>
    <scope>NUCLEOTIDE SEQUENCE</scope>
    <source>
        <strain evidence="1">JEL0318</strain>
    </source>
</reference>
<dbReference type="AlphaFoldDB" id="A0AAD5SE90"/>
<comment type="caution">
    <text evidence="1">The sequence shown here is derived from an EMBL/GenBank/DDBJ whole genome shotgun (WGS) entry which is preliminary data.</text>
</comment>
<sequence>MRAKDSMEIHDKFNRVLINNLKMCFEIRGDTCLLFKYNKTTKVIAFFVLDLATISKNSAPLDAKAFTSRRPHFAMDFAMGQSCATWDFSDRVFAVASPVDVEEGKKSLKFSLFNIVSKKLIGRTTLHLAEMLISMSVTRTNLLCVEQTPNARWRIHVFLFKDAEYRYAIELTLGFGLVFYAIHEFRSARLIATSPTGRGGALIVVDPVQRSCTLLCGPEAWKGVDNVETMIVPKYEFDEVGVRVSGLGRDQVYITCEGEGDSDDEEVQVRGATRCVRQLCDRWEFASLG</sequence>
<proteinExistence type="predicted"/>